<gene>
    <name evidence="1" type="ORF">HBH25_15685</name>
</gene>
<sequence>MASSLQAARFSELAKPQVQASTVNAAPVSAKDEKQAAWHKAHSVLDAAINTLKVKTAELGPHDDLACPENDEAPSAVLAVREASKQAVNAFNETLATKDIKTATPAEQSIFAQDFLKLGLAREHHPEFVKPLDALYNSLPSIAANDPKTAKALIPGLMTYGVGYLGEKDKFSEGMNSVVAALEVLTKAQQLPQKGESYANSRDELLELQTLASQTLEKCEFMCSVGAIQQEVLDKADQVSIETGKAVDKYKSAVVKDASAHVLSPEQIQDVVKALRCTEDREDQEALGNAVLKGLKEPTPAKVAQFIADIKAATLGVEDMDVALSALKKVIG</sequence>
<proteinExistence type="predicted"/>
<dbReference type="EMBL" id="JAAVJI010000009">
    <property type="protein sequence ID" value="NJP02290.1"/>
    <property type="molecule type" value="Genomic_DNA"/>
</dbReference>
<keyword evidence="2" id="KW-1185">Reference proteome</keyword>
<organism evidence="1 2">
    <name type="scientific">Pseudomonas quercus</name>
    <dbReference type="NCBI Taxonomy" id="2722792"/>
    <lineage>
        <taxon>Bacteria</taxon>
        <taxon>Pseudomonadati</taxon>
        <taxon>Pseudomonadota</taxon>
        <taxon>Gammaproteobacteria</taxon>
        <taxon>Pseudomonadales</taxon>
        <taxon>Pseudomonadaceae</taxon>
        <taxon>Pseudomonas</taxon>
    </lineage>
</organism>
<protein>
    <submittedName>
        <fullName evidence="1">Uncharacterized protein</fullName>
    </submittedName>
</protein>
<name>A0ABX0YH77_9PSED</name>
<comment type="caution">
    <text evidence="1">The sequence shown here is derived from an EMBL/GenBank/DDBJ whole genome shotgun (WGS) entry which is preliminary data.</text>
</comment>
<dbReference type="RefSeq" id="WP_168084873.1">
    <property type="nucleotide sequence ID" value="NZ_JAAVJI010000009.1"/>
</dbReference>
<evidence type="ECO:0000313" key="1">
    <source>
        <dbReference type="EMBL" id="NJP02290.1"/>
    </source>
</evidence>
<evidence type="ECO:0000313" key="2">
    <source>
        <dbReference type="Proteomes" id="UP000746535"/>
    </source>
</evidence>
<dbReference type="Proteomes" id="UP000746535">
    <property type="component" value="Unassembled WGS sequence"/>
</dbReference>
<accession>A0ABX0YH77</accession>
<reference evidence="1 2" key="1">
    <citation type="submission" date="2020-03" db="EMBL/GenBank/DDBJ databases">
        <authorList>
            <person name="Wang L."/>
            <person name="He N."/>
            <person name="Li Y."/>
            <person name="Fang Y."/>
            <person name="Zhang F."/>
        </authorList>
    </citation>
    <scope>NUCLEOTIDE SEQUENCE [LARGE SCALE GENOMIC DNA]</scope>
    <source>
        <strain evidence="2">hsmgli-8</strain>
    </source>
</reference>